<dbReference type="Pfam" id="PF17942">
    <property type="entry name" value="Morc6_S5"/>
    <property type="match status" value="1"/>
</dbReference>
<evidence type="ECO:0000259" key="1">
    <source>
        <dbReference type="Pfam" id="PF17942"/>
    </source>
</evidence>
<keyword evidence="3" id="KW-1185">Reference proteome</keyword>
<evidence type="ECO:0000313" key="3">
    <source>
        <dbReference type="Proteomes" id="UP001374579"/>
    </source>
</evidence>
<dbReference type="PANTHER" id="PTHR23336:SF76">
    <property type="entry name" value="MORC S5 DOMAIN-CONTAINING PROTEIN"/>
    <property type="match status" value="1"/>
</dbReference>
<feature type="domain" description="Morc S5" evidence="1">
    <location>
        <begin position="87"/>
        <end position="175"/>
    </location>
</feature>
<sequence length="177" mass="20696">MDTSLEAILEFSPYNSEDELKKRLRKLSSHKHYSGTTIVLFGLKRGRNGVLELDFESDPTDIRNPETHDASQETIQQQVKVLEYRQSLRRYCSILFKKPEMKIFIREKKVQGFLITGALMKRQTMMYKPKGKDKAAEIVFGYLPKKGAEVMEDDGMMFYHRNRLIKPYHKLGCQTKV</sequence>
<proteinExistence type="predicted"/>
<evidence type="ECO:0000313" key="2">
    <source>
        <dbReference type="EMBL" id="KAK7087852.1"/>
    </source>
</evidence>
<dbReference type="GO" id="GO:0005634">
    <property type="term" value="C:nucleus"/>
    <property type="evidence" value="ECO:0007669"/>
    <property type="project" value="TreeGrafter"/>
</dbReference>
<dbReference type="InterPro" id="IPR041006">
    <property type="entry name" value="Morc_S5"/>
</dbReference>
<dbReference type="EMBL" id="JBAMIC010004070">
    <property type="protein sequence ID" value="KAK7087852.1"/>
    <property type="molecule type" value="Genomic_DNA"/>
</dbReference>
<gene>
    <name evidence="2" type="ORF">V1264_021852</name>
</gene>
<protein>
    <recommendedName>
        <fullName evidence="1">Morc S5 domain-containing protein</fullName>
    </recommendedName>
</protein>
<comment type="caution">
    <text evidence="2">The sequence shown here is derived from an EMBL/GenBank/DDBJ whole genome shotgun (WGS) entry which is preliminary data.</text>
</comment>
<accession>A0AAN9AJ86</accession>
<dbReference type="AlphaFoldDB" id="A0AAN9AJ86"/>
<dbReference type="InterPro" id="IPR045261">
    <property type="entry name" value="MORC_ATPase"/>
</dbReference>
<name>A0AAN9AJ86_9CAEN</name>
<dbReference type="PANTHER" id="PTHR23336">
    <property type="entry name" value="ZINC FINGER CW-TYPE COILED-COIL DOMAIN PROTEIN 3"/>
    <property type="match status" value="1"/>
</dbReference>
<reference evidence="2 3" key="1">
    <citation type="submission" date="2024-02" db="EMBL/GenBank/DDBJ databases">
        <title>Chromosome-scale genome assembly of the rough periwinkle Littorina saxatilis.</title>
        <authorList>
            <person name="De Jode A."/>
            <person name="Faria R."/>
            <person name="Formenti G."/>
            <person name="Sims Y."/>
            <person name="Smith T.P."/>
            <person name="Tracey A."/>
            <person name="Wood J.M.D."/>
            <person name="Zagrodzka Z.B."/>
            <person name="Johannesson K."/>
            <person name="Butlin R.K."/>
            <person name="Leder E.H."/>
        </authorList>
    </citation>
    <scope>NUCLEOTIDE SEQUENCE [LARGE SCALE GENOMIC DNA]</scope>
    <source>
        <strain evidence="2">Snail1</strain>
        <tissue evidence="2">Muscle</tissue>
    </source>
</reference>
<dbReference type="Proteomes" id="UP001374579">
    <property type="component" value="Unassembled WGS sequence"/>
</dbReference>
<organism evidence="2 3">
    <name type="scientific">Littorina saxatilis</name>
    <dbReference type="NCBI Taxonomy" id="31220"/>
    <lineage>
        <taxon>Eukaryota</taxon>
        <taxon>Metazoa</taxon>
        <taxon>Spiralia</taxon>
        <taxon>Lophotrochozoa</taxon>
        <taxon>Mollusca</taxon>
        <taxon>Gastropoda</taxon>
        <taxon>Caenogastropoda</taxon>
        <taxon>Littorinimorpha</taxon>
        <taxon>Littorinoidea</taxon>
        <taxon>Littorinidae</taxon>
        <taxon>Littorina</taxon>
    </lineage>
</organism>
<dbReference type="GO" id="GO:0016887">
    <property type="term" value="F:ATP hydrolysis activity"/>
    <property type="evidence" value="ECO:0007669"/>
    <property type="project" value="InterPro"/>
</dbReference>